<feature type="transmembrane region" description="Helical" evidence="6">
    <location>
        <begin position="91"/>
        <end position="114"/>
    </location>
</feature>
<name>A0ABP1S9I4_9HEXA</name>
<keyword evidence="3 6" id="KW-1133">Transmembrane helix</keyword>
<dbReference type="SMART" id="SM00724">
    <property type="entry name" value="TLC"/>
    <property type="match status" value="1"/>
</dbReference>
<gene>
    <name evidence="8" type="ORF">ODALV1_LOCUS31085</name>
</gene>
<reference evidence="8 9" key="1">
    <citation type="submission" date="2024-08" db="EMBL/GenBank/DDBJ databases">
        <authorList>
            <person name="Cucini C."/>
            <person name="Frati F."/>
        </authorList>
    </citation>
    <scope>NUCLEOTIDE SEQUENCE [LARGE SCALE GENOMIC DNA]</scope>
</reference>
<evidence type="ECO:0000256" key="4">
    <source>
        <dbReference type="ARBA" id="ARBA00023136"/>
    </source>
</evidence>
<evidence type="ECO:0000256" key="2">
    <source>
        <dbReference type="ARBA" id="ARBA00022692"/>
    </source>
</evidence>
<evidence type="ECO:0000256" key="1">
    <source>
        <dbReference type="ARBA" id="ARBA00004141"/>
    </source>
</evidence>
<keyword evidence="2 5" id="KW-0812">Transmembrane</keyword>
<dbReference type="InterPro" id="IPR006634">
    <property type="entry name" value="TLC-dom"/>
</dbReference>
<feature type="transmembrane region" description="Helical" evidence="6">
    <location>
        <begin position="58"/>
        <end position="79"/>
    </location>
</feature>
<dbReference type="PANTHER" id="PTHR13439:SF66">
    <property type="entry name" value="BCDNA.GH12326"/>
    <property type="match status" value="1"/>
</dbReference>
<feature type="transmembrane region" description="Helical" evidence="6">
    <location>
        <begin position="135"/>
        <end position="155"/>
    </location>
</feature>
<keyword evidence="4 5" id="KW-0472">Membrane</keyword>
<comment type="caution">
    <text evidence="8">The sequence shown here is derived from an EMBL/GenBank/DDBJ whole genome shotgun (WGS) entry which is preliminary data.</text>
</comment>
<proteinExistence type="predicted"/>
<keyword evidence="9" id="KW-1185">Reference proteome</keyword>
<accession>A0ABP1S9I4</accession>
<feature type="transmembrane region" description="Helical" evidence="6">
    <location>
        <begin position="161"/>
        <end position="181"/>
    </location>
</feature>
<dbReference type="Proteomes" id="UP001642540">
    <property type="component" value="Unassembled WGS sequence"/>
</dbReference>
<evidence type="ECO:0000313" key="8">
    <source>
        <dbReference type="EMBL" id="CAL8147255.1"/>
    </source>
</evidence>
<organism evidence="8 9">
    <name type="scientific">Orchesella dallaii</name>
    <dbReference type="NCBI Taxonomy" id="48710"/>
    <lineage>
        <taxon>Eukaryota</taxon>
        <taxon>Metazoa</taxon>
        <taxon>Ecdysozoa</taxon>
        <taxon>Arthropoda</taxon>
        <taxon>Hexapoda</taxon>
        <taxon>Collembola</taxon>
        <taxon>Entomobryomorpha</taxon>
        <taxon>Entomobryoidea</taxon>
        <taxon>Orchesellidae</taxon>
        <taxon>Orchesellinae</taxon>
        <taxon>Orchesella</taxon>
    </lineage>
</organism>
<dbReference type="EMBL" id="CAXLJM020000164">
    <property type="protein sequence ID" value="CAL8147255.1"/>
    <property type="molecule type" value="Genomic_DNA"/>
</dbReference>
<evidence type="ECO:0000256" key="6">
    <source>
        <dbReference type="SAM" id="Phobius"/>
    </source>
</evidence>
<dbReference type="PANTHER" id="PTHR13439">
    <property type="entry name" value="CT120 PROTEIN"/>
    <property type="match status" value="1"/>
</dbReference>
<comment type="subcellular location">
    <subcellularLocation>
        <location evidence="1">Membrane</location>
        <topology evidence="1">Multi-pass membrane protein</topology>
    </subcellularLocation>
</comment>
<dbReference type="Pfam" id="PF03798">
    <property type="entry name" value="TRAM_LAG1_CLN8"/>
    <property type="match status" value="1"/>
</dbReference>
<evidence type="ECO:0000256" key="3">
    <source>
        <dbReference type="ARBA" id="ARBA00022989"/>
    </source>
</evidence>
<evidence type="ECO:0000259" key="7">
    <source>
        <dbReference type="PROSITE" id="PS50922"/>
    </source>
</evidence>
<evidence type="ECO:0000313" key="9">
    <source>
        <dbReference type="Proteomes" id="UP001642540"/>
    </source>
</evidence>
<dbReference type="InterPro" id="IPR050846">
    <property type="entry name" value="TLCD"/>
</dbReference>
<feature type="transmembrane region" description="Helical" evidence="6">
    <location>
        <begin position="6"/>
        <end position="26"/>
    </location>
</feature>
<dbReference type="PROSITE" id="PS50922">
    <property type="entry name" value="TLC"/>
    <property type="match status" value="1"/>
</dbReference>
<sequence length="278" mass="31877">MTTISVVNACLLFFSGLTFFTGLFIIQLRFWFKTKLGKELTVRYDLSRKDCADISNKIVSAIQAVMSSVAGFMMCYSCYHALVHCSDPVTLNYACFGSGYFIYDIVSMFYVSTLEEGRGRRESCWRKVWRYMKSSPLMLVHHLGLVTGGFLVGILRDTTRPADFIVGTVYLMEASTPFVSFRSILSTMKMKSSLLYMVNGILLLLFFPFFRILNLIYTAYLYGLEEGMTVEEVLYGMSPGWKITFVALVAPQVYWCRLILLGATRMIHQRRKLSRLER</sequence>
<feature type="transmembrane region" description="Helical" evidence="6">
    <location>
        <begin position="193"/>
        <end position="223"/>
    </location>
</feature>
<protein>
    <recommendedName>
        <fullName evidence="7">TLC domain-containing protein</fullName>
    </recommendedName>
</protein>
<evidence type="ECO:0000256" key="5">
    <source>
        <dbReference type="PROSITE-ProRule" id="PRU00205"/>
    </source>
</evidence>
<feature type="domain" description="TLC" evidence="7">
    <location>
        <begin position="49"/>
        <end position="268"/>
    </location>
</feature>
<feature type="transmembrane region" description="Helical" evidence="6">
    <location>
        <begin position="243"/>
        <end position="263"/>
    </location>
</feature>